<comment type="caution">
    <text evidence="3">The sequence shown here is derived from an EMBL/GenBank/DDBJ whole genome shotgun (WGS) entry which is preliminary data.</text>
</comment>
<feature type="transmembrane region" description="Helical" evidence="2">
    <location>
        <begin position="116"/>
        <end position="134"/>
    </location>
</feature>
<feature type="transmembrane region" description="Helical" evidence="2">
    <location>
        <begin position="338"/>
        <end position="359"/>
    </location>
</feature>
<keyword evidence="2" id="KW-0812">Transmembrane</keyword>
<keyword evidence="4" id="KW-1185">Reference proteome</keyword>
<evidence type="ECO:0008006" key="5">
    <source>
        <dbReference type="Google" id="ProtNLM"/>
    </source>
</evidence>
<feature type="transmembrane region" description="Helical" evidence="2">
    <location>
        <begin position="371"/>
        <end position="393"/>
    </location>
</feature>
<feature type="transmembrane region" description="Helical" evidence="2">
    <location>
        <begin position="167"/>
        <end position="186"/>
    </location>
</feature>
<dbReference type="InterPro" id="IPR047928">
    <property type="entry name" value="Perm_prefix_1"/>
</dbReference>
<keyword evidence="2" id="KW-0472">Membrane</keyword>
<evidence type="ECO:0000256" key="1">
    <source>
        <dbReference type="SAM" id="MobiDB-lite"/>
    </source>
</evidence>
<feature type="region of interest" description="Disordered" evidence="1">
    <location>
        <begin position="1"/>
        <end position="21"/>
    </location>
</feature>
<sequence>MSGGPDEPGQAPTPAGLDERGTLEEQIDLWRSWVLRRHAITPDDAEELEDNLRGRVDDLRAGGLDDDEAFLVAVKRMGGLDAVSREFAREHSERLWRQLVLVPDEPAATTTRLRDLGVLIALAGACGLVVKALLGARDDTLLLANAAVAVLPFLAAYFAWSRRLPARVVVALVALAAAPALAVNLYPFASPANDGPGMTFVLAATHLPVVLWLLLGVAYTGRWRSHARRMDFVRFTGELLIYLTLIAIGGSMLLGLTVAMFGVVNVSLEPFVEDWLMPFAGPGALFVAAWLVEAKKSVVENMAPVLTRVFTPLTVVMLAATLVVLLAHGSLVSVDRELLILMDAVLVLVLALLLYSISARDPLAPRTWFDGLQLVLVVVAVAVNAVALSAMVSRTAEFGWTANKTAALGLNLVLLVHLVGTGWLVWRFLRGAGGFGAVERWQTRYLPVYAAWAAVVVLVFPPVFAFV</sequence>
<dbReference type="EMBL" id="SGWX01000001">
    <property type="protein sequence ID" value="RZS61150.1"/>
    <property type="molecule type" value="Genomic_DNA"/>
</dbReference>
<reference evidence="3 4" key="1">
    <citation type="submission" date="2019-02" db="EMBL/GenBank/DDBJ databases">
        <title>Sequencing the genomes of 1000 actinobacteria strains.</title>
        <authorList>
            <person name="Klenk H.-P."/>
        </authorList>
    </citation>
    <scope>NUCLEOTIDE SEQUENCE [LARGE SCALE GENOMIC DNA]</scope>
    <source>
        <strain evidence="3 4">DSM 16932</strain>
    </source>
</reference>
<evidence type="ECO:0000256" key="2">
    <source>
        <dbReference type="SAM" id="Phobius"/>
    </source>
</evidence>
<feature type="transmembrane region" description="Helical" evidence="2">
    <location>
        <begin position="405"/>
        <end position="426"/>
    </location>
</feature>
<dbReference type="NCBIfam" id="NF038403">
    <property type="entry name" value="perm_prefix_1"/>
    <property type="match status" value="1"/>
</dbReference>
<feature type="transmembrane region" description="Helical" evidence="2">
    <location>
        <begin position="446"/>
        <end position="466"/>
    </location>
</feature>
<evidence type="ECO:0000313" key="3">
    <source>
        <dbReference type="EMBL" id="RZS61150.1"/>
    </source>
</evidence>
<gene>
    <name evidence="3" type="ORF">EV386_1438</name>
</gene>
<organism evidence="3 4">
    <name type="scientific">Xylanimonas ulmi</name>
    <dbReference type="NCBI Taxonomy" id="228973"/>
    <lineage>
        <taxon>Bacteria</taxon>
        <taxon>Bacillati</taxon>
        <taxon>Actinomycetota</taxon>
        <taxon>Actinomycetes</taxon>
        <taxon>Micrococcales</taxon>
        <taxon>Promicromonosporaceae</taxon>
        <taxon>Xylanimonas</taxon>
    </lineage>
</organism>
<feature type="transmembrane region" description="Helical" evidence="2">
    <location>
        <begin position="198"/>
        <end position="219"/>
    </location>
</feature>
<dbReference type="Proteomes" id="UP000293852">
    <property type="component" value="Unassembled WGS sequence"/>
</dbReference>
<protein>
    <recommendedName>
        <fullName evidence="5">DUF4153 domain-containing protein</fullName>
    </recommendedName>
</protein>
<feature type="transmembrane region" description="Helical" evidence="2">
    <location>
        <begin position="239"/>
        <end position="263"/>
    </location>
</feature>
<feature type="transmembrane region" description="Helical" evidence="2">
    <location>
        <begin position="305"/>
        <end position="326"/>
    </location>
</feature>
<evidence type="ECO:0000313" key="4">
    <source>
        <dbReference type="Proteomes" id="UP000293852"/>
    </source>
</evidence>
<dbReference type="AlphaFoldDB" id="A0A4V2EXY9"/>
<dbReference type="RefSeq" id="WP_242607867.1">
    <property type="nucleotide sequence ID" value="NZ_SGWX01000001.1"/>
</dbReference>
<accession>A0A4V2EXY9</accession>
<proteinExistence type="predicted"/>
<name>A0A4V2EXY9_9MICO</name>
<feature type="transmembrane region" description="Helical" evidence="2">
    <location>
        <begin position="140"/>
        <end position="160"/>
    </location>
</feature>
<keyword evidence="2" id="KW-1133">Transmembrane helix</keyword>